<feature type="transmembrane region" description="Helical" evidence="7">
    <location>
        <begin position="329"/>
        <end position="354"/>
    </location>
</feature>
<keyword evidence="11" id="KW-1185">Reference proteome</keyword>
<evidence type="ECO:0008006" key="12">
    <source>
        <dbReference type="Google" id="ProtNLM"/>
    </source>
</evidence>
<sequence>MSILEQLIISIRTKATRLFWLHFVSYSAGLAAVILLALFVKYELSYDSNQPDKQQVYRAHVDFTSFGFDTLMPMRDLAVAKALLNDTDVEDVLGLIPAEFMGYVGHHFNTEVSHVGANNGDTKVKLKNVYFASSNLSRFINLDVIRGDINEVLNTPNQLAISESEAIRLFSDIDVIGERLTAEEQNYTIGAVFKDLPAQTHFAFDVLIAFPTTLEKQPHGYVYIKTAVDTNIEELEAKLFEQYLKTKSAEHKTVQYKLINITDIYLKGRSTYEMKAPGSITAVAIASGLIFIIFLQITCNFINFNLVSVGMTAKQIAIKKAIGASRGQLFRLFIVESIVLTGFAVVLSLAFVELSHVYFNQLVESHISFVLDKSMVWMAILITCVIGLFNGVYAGLVVANVDVKLLVRTHYQYHLGLFVKGILSFQAGLATFIFIVFVIAQLQLEFVANMDVGYQTKNRLIVKNIPTTQLFDENNTRAISAISKLPGVISATATDINLTEQVRGGVQLTWPNGQVVDGVAPSVVTSFDVVTALGLKLLAGRGFSRDFQSDWFEKQADGSEHVALIVTESMVSLAGYESVQQVIGMTLSNAEANLSATIVGVVADVKVGSAKHKMTPLSFNLGRNYLPNGYGNIVIKLSDDASFTDLKTQIPALLKSRFAIFDTEVSRFDDDYAKNYKNEHRITTLSKWLLILSTSLTVISLAVLVSQTVLSQQKELAIKKVLGATAAQLVTAVSVSYLKLVSLSLVVSIPLAYWLTNNWLSSFNDRIGQPIWVYGLSALVVAAITWLTVASLAFKAASTRPSLVLRNE</sequence>
<feature type="domain" description="MacB-like periplasmic core" evidence="9">
    <location>
        <begin position="29"/>
        <end position="239"/>
    </location>
</feature>
<evidence type="ECO:0000256" key="2">
    <source>
        <dbReference type="ARBA" id="ARBA00022475"/>
    </source>
</evidence>
<evidence type="ECO:0000256" key="1">
    <source>
        <dbReference type="ARBA" id="ARBA00004651"/>
    </source>
</evidence>
<keyword evidence="4 7" id="KW-1133">Transmembrane helix</keyword>
<evidence type="ECO:0000259" key="8">
    <source>
        <dbReference type="Pfam" id="PF02687"/>
    </source>
</evidence>
<comment type="similarity">
    <text evidence="6">Belongs to the ABC-4 integral membrane protein family.</text>
</comment>
<dbReference type="InterPro" id="IPR003838">
    <property type="entry name" value="ABC3_permease_C"/>
</dbReference>
<dbReference type="InterPro" id="IPR050250">
    <property type="entry name" value="Macrolide_Exporter_MacB"/>
</dbReference>
<evidence type="ECO:0000256" key="3">
    <source>
        <dbReference type="ARBA" id="ARBA00022692"/>
    </source>
</evidence>
<feature type="transmembrane region" description="Helical" evidence="7">
    <location>
        <begin position="276"/>
        <end position="295"/>
    </location>
</feature>
<keyword evidence="3 7" id="KW-0812">Transmembrane</keyword>
<evidence type="ECO:0000256" key="7">
    <source>
        <dbReference type="SAM" id="Phobius"/>
    </source>
</evidence>
<keyword evidence="2" id="KW-1003">Cell membrane</keyword>
<comment type="subcellular location">
    <subcellularLocation>
        <location evidence="1">Cell membrane</location>
        <topology evidence="1">Multi-pass membrane protein</topology>
    </subcellularLocation>
</comment>
<feature type="transmembrane region" description="Helical" evidence="7">
    <location>
        <begin position="771"/>
        <end position="794"/>
    </location>
</feature>
<evidence type="ECO:0000259" key="9">
    <source>
        <dbReference type="Pfam" id="PF12704"/>
    </source>
</evidence>
<dbReference type="GO" id="GO:0022857">
    <property type="term" value="F:transmembrane transporter activity"/>
    <property type="evidence" value="ECO:0007669"/>
    <property type="project" value="TreeGrafter"/>
</dbReference>
<feature type="domain" description="ABC3 transporter permease C-terminal" evidence="8">
    <location>
        <begin position="690"/>
        <end position="799"/>
    </location>
</feature>
<dbReference type="PANTHER" id="PTHR30572:SF4">
    <property type="entry name" value="ABC TRANSPORTER PERMEASE YTRF"/>
    <property type="match status" value="1"/>
</dbReference>
<accession>A0A2C9ZZS5</accession>
<dbReference type="OrthoDB" id="6276810at2"/>
<feature type="transmembrane region" description="Helical" evidence="7">
    <location>
        <begin position="374"/>
        <end position="396"/>
    </location>
</feature>
<dbReference type="AlphaFoldDB" id="A0A2C9ZZS5"/>
<evidence type="ECO:0000256" key="4">
    <source>
        <dbReference type="ARBA" id="ARBA00022989"/>
    </source>
</evidence>
<keyword evidence="5 7" id="KW-0472">Membrane</keyword>
<organism evidence="10 11">
    <name type="scientific">Pseudoalteromonas ulvae</name>
    <dbReference type="NCBI Taxonomy" id="107327"/>
    <lineage>
        <taxon>Bacteria</taxon>
        <taxon>Pseudomonadati</taxon>
        <taxon>Pseudomonadota</taxon>
        <taxon>Gammaproteobacteria</taxon>
        <taxon>Alteromonadales</taxon>
        <taxon>Pseudoalteromonadaceae</taxon>
        <taxon>Pseudoalteromonas</taxon>
    </lineage>
</organism>
<dbReference type="Proteomes" id="UP000194841">
    <property type="component" value="Unassembled WGS sequence"/>
</dbReference>
<comment type="caution">
    <text evidence="10">The sequence shown here is derived from an EMBL/GenBank/DDBJ whole genome shotgun (WGS) entry which is preliminary data.</text>
</comment>
<feature type="transmembrane region" description="Helical" evidence="7">
    <location>
        <begin position="20"/>
        <end position="40"/>
    </location>
</feature>
<protein>
    <recommendedName>
        <fullName evidence="12">ABC transporter permease</fullName>
    </recommendedName>
</protein>
<gene>
    <name evidence="10" type="ORF">B1199_19285</name>
</gene>
<name>A0A2C9ZZS5_PSEDV</name>
<feature type="transmembrane region" description="Helical" evidence="7">
    <location>
        <begin position="417"/>
        <end position="440"/>
    </location>
</feature>
<dbReference type="PANTHER" id="PTHR30572">
    <property type="entry name" value="MEMBRANE COMPONENT OF TRANSPORTER-RELATED"/>
    <property type="match status" value="1"/>
</dbReference>
<feature type="transmembrane region" description="Helical" evidence="7">
    <location>
        <begin position="688"/>
        <end position="710"/>
    </location>
</feature>
<evidence type="ECO:0000313" key="10">
    <source>
        <dbReference type="EMBL" id="OUL56256.1"/>
    </source>
</evidence>
<dbReference type="Pfam" id="PF02687">
    <property type="entry name" value="FtsX"/>
    <property type="match status" value="1"/>
</dbReference>
<evidence type="ECO:0000313" key="11">
    <source>
        <dbReference type="Proteomes" id="UP000194841"/>
    </source>
</evidence>
<dbReference type="InterPro" id="IPR025857">
    <property type="entry name" value="MacB_PCD"/>
</dbReference>
<feature type="transmembrane region" description="Helical" evidence="7">
    <location>
        <begin position="722"/>
        <end position="751"/>
    </location>
</feature>
<dbReference type="GO" id="GO:0005886">
    <property type="term" value="C:plasma membrane"/>
    <property type="evidence" value="ECO:0007669"/>
    <property type="project" value="UniProtKB-SubCell"/>
</dbReference>
<dbReference type="Pfam" id="PF12704">
    <property type="entry name" value="MacB_PCD"/>
    <property type="match status" value="1"/>
</dbReference>
<reference evidence="10 11" key="1">
    <citation type="submission" date="2017-02" db="EMBL/GenBank/DDBJ databases">
        <title>Pseudoalteromonas ulvae TC14 Genome.</title>
        <authorList>
            <person name="Molmeret M."/>
        </authorList>
    </citation>
    <scope>NUCLEOTIDE SEQUENCE [LARGE SCALE GENOMIC DNA]</scope>
    <source>
        <strain evidence="10">TC14</strain>
    </source>
</reference>
<proteinExistence type="inferred from homology"/>
<evidence type="ECO:0000256" key="5">
    <source>
        <dbReference type="ARBA" id="ARBA00023136"/>
    </source>
</evidence>
<evidence type="ECO:0000256" key="6">
    <source>
        <dbReference type="ARBA" id="ARBA00038076"/>
    </source>
</evidence>
<dbReference type="EMBL" id="MWPV01000007">
    <property type="protein sequence ID" value="OUL56256.1"/>
    <property type="molecule type" value="Genomic_DNA"/>
</dbReference>